<feature type="transmembrane region" description="Helical" evidence="2">
    <location>
        <begin position="12"/>
        <end position="29"/>
    </location>
</feature>
<dbReference type="GO" id="GO:0016787">
    <property type="term" value="F:hydrolase activity"/>
    <property type="evidence" value="ECO:0007669"/>
    <property type="project" value="UniProtKB-KW"/>
</dbReference>
<reference evidence="4" key="1">
    <citation type="submission" date="2021-01" db="EMBL/GenBank/DDBJ databases">
        <authorList>
            <person name="Corre E."/>
            <person name="Pelletier E."/>
            <person name="Niang G."/>
            <person name="Scheremetjew M."/>
            <person name="Finn R."/>
            <person name="Kale V."/>
            <person name="Holt S."/>
            <person name="Cochrane G."/>
            <person name="Meng A."/>
            <person name="Brown T."/>
            <person name="Cohen L."/>
        </authorList>
    </citation>
    <scope>NUCLEOTIDE SEQUENCE</scope>
    <source>
        <strain evidence="4">CCMP1510</strain>
    </source>
</reference>
<evidence type="ECO:0000256" key="1">
    <source>
        <dbReference type="ARBA" id="ARBA00022801"/>
    </source>
</evidence>
<evidence type="ECO:0000313" key="4">
    <source>
        <dbReference type="EMBL" id="CAE0372554.1"/>
    </source>
</evidence>
<accession>A0A7S3NJT6</accession>
<protein>
    <recommendedName>
        <fullName evidence="3">BD-FAE-like domain-containing protein</fullName>
    </recommendedName>
</protein>
<organism evidence="4">
    <name type="scientific">Aureoumbra lagunensis</name>
    <dbReference type="NCBI Taxonomy" id="44058"/>
    <lineage>
        <taxon>Eukaryota</taxon>
        <taxon>Sar</taxon>
        <taxon>Stramenopiles</taxon>
        <taxon>Ochrophyta</taxon>
        <taxon>Pelagophyceae</taxon>
        <taxon>Pelagomonadales</taxon>
        <taxon>Aureoumbra</taxon>
    </lineage>
</organism>
<keyword evidence="2" id="KW-1133">Transmembrane helix</keyword>
<keyword evidence="2" id="KW-0812">Transmembrane</keyword>
<sequence>MPSAGEYSIKGMALNLAMTALFLTPFALYGEFVNILEAFVMNCVLLSIALLIPPFSWKYPHPYSDQEHMHVRNKVLDDFVSTKKGRFVFFFLFIFLCLNGHYLLFGCTGSEALSGNIWSISLVRRALSMSFNSAMRKAGLNTADTTIPAQNHVPSIDIYYPISNHHQKEKKGPGCIYFHGGAFLFGSKEFGAPPLTYLAAHGVTGFSVGYRLASLASSPGLSAAVEDARNAMAFIKENAAHYGVDPQKIFVMGDSAGGLLATLLAIDHNSSAAALIINWPLSTLSGQQWFGNSQQSNIPNVFVPQSINNKAQFIDTHVFAGNFLLFGRRFRGWLPPRYDSHLAHLYSPMSRLNQSTLQKLPPALISAAFNDTIVPYEQTKLFAQTYHLKSQSSTLITFYDSDHCQGAAYASPIGRATLTAFLRKHRLLGTDSPHKNTSLLNAKLDQFIKLQPSPASGPCPVVFPATSSNQVVNAAQTPGVEVYVKGIVESALGDHDSKRASIEISSL</sequence>
<dbReference type="AlphaFoldDB" id="A0A7S3NJT6"/>
<dbReference type="InterPro" id="IPR029058">
    <property type="entry name" value="AB_hydrolase_fold"/>
</dbReference>
<evidence type="ECO:0000259" key="3">
    <source>
        <dbReference type="Pfam" id="PF20434"/>
    </source>
</evidence>
<dbReference type="InterPro" id="IPR049492">
    <property type="entry name" value="BD-FAE-like_dom"/>
</dbReference>
<dbReference type="Pfam" id="PF20434">
    <property type="entry name" value="BD-FAE"/>
    <property type="match status" value="1"/>
</dbReference>
<dbReference type="SUPFAM" id="SSF53474">
    <property type="entry name" value="alpha/beta-Hydrolases"/>
    <property type="match status" value="1"/>
</dbReference>
<evidence type="ECO:0000256" key="2">
    <source>
        <dbReference type="SAM" id="Phobius"/>
    </source>
</evidence>
<dbReference type="Gene3D" id="3.40.50.1820">
    <property type="entry name" value="alpha/beta hydrolase"/>
    <property type="match status" value="1"/>
</dbReference>
<gene>
    <name evidence="4" type="ORF">ALAG00032_LOCUS13338</name>
</gene>
<name>A0A7S3NJT6_9STRA</name>
<feature type="domain" description="BD-FAE-like" evidence="3">
    <location>
        <begin position="157"/>
        <end position="384"/>
    </location>
</feature>
<feature type="transmembrane region" description="Helical" evidence="2">
    <location>
        <begin position="35"/>
        <end position="52"/>
    </location>
</feature>
<keyword evidence="1" id="KW-0378">Hydrolase</keyword>
<dbReference type="InterPro" id="IPR050300">
    <property type="entry name" value="GDXG_lipolytic_enzyme"/>
</dbReference>
<proteinExistence type="predicted"/>
<dbReference type="PANTHER" id="PTHR48081">
    <property type="entry name" value="AB HYDROLASE SUPERFAMILY PROTEIN C4A8.06C"/>
    <property type="match status" value="1"/>
</dbReference>
<keyword evidence="2" id="KW-0472">Membrane</keyword>
<feature type="transmembrane region" description="Helical" evidence="2">
    <location>
        <begin position="87"/>
        <end position="105"/>
    </location>
</feature>
<dbReference type="EMBL" id="HBIJ01020377">
    <property type="protein sequence ID" value="CAE0372554.1"/>
    <property type="molecule type" value="Transcribed_RNA"/>
</dbReference>